<dbReference type="InterPro" id="IPR036249">
    <property type="entry name" value="Thioredoxin-like_sf"/>
</dbReference>
<dbReference type="InterPro" id="IPR050730">
    <property type="entry name" value="UBX_domain-protein"/>
</dbReference>
<evidence type="ECO:0008006" key="6">
    <source>
        <dbReference type="Google" id="ProtNLM"/>
    </source>
</evidence>
<dbReference type="CDD" id="cd17129">
    <property type="entry name" value="Ubl1_FAF1"/>
    <property type="match status" value="1"/>
</dbReference>
<dbReference type="SMART" id="SM00594">
    <property type="entry name" value="UAS"/>
    <property type="match status" value="1"/>
</dbReference>
<reference evidence="4" key="2">
    <citation type="submission" date="2025-08" db="UniProtKB">
        <authorList>
            <consortium name="Ensembl"/>
        </authorList>
    </citation>
    <scope>IDENTIFICATION</scope>
</reference>
<dbReference type="CDD" id="cd01771">
    <property type="entry name" value="UBX_UBXN3A"/>
    <property type="match status" value="1"/>
</dbReference>
<dbReference type="Ensembl" id="ENSATET00000040707.2">
    <property type="protein sequence ID" value="ENSATEP00000061163.1"/>
    <property type="gene ID" value="ENSATEG00000006191.3"/>
</dbReference>
<dbReference type="Gene3D" id="3.10.20.90">
    <property type="entry name" value="Phosphatidylinositol 3-kinase Catalytic Subunit, Chain A, domain 1"/>
    <property type="match status" value="2"/>
</dbReference>
<feature type="compositionally biased region" description="Basic and acidic residues" evidence="1">
    <location>
        <begin position="352"/>
        <end position="385"/>
    </location>
</feature>
<dbReference type="Gene3D" id="3.40.30.10">
    <property type="entry name" value="Glutaredoxin"/>
    <property type="match status" value="1"/>
</dbReference>
<dbReference type="InterPro" id="IPR006577">
    <property type="entry name" value="UAS"/>
</dbReference>
<dbReference type="AlphaFoldDB" id="A0A7N6BDS8"/>
<reference evidence="4" key="3">
    <citation type="submission" date="2025-09" db="UniProtKB">
        <authorList>
            <consortium name="Ensembl"/>
        </authorList>
    </citation>
    <scope>IDENTIFICATION</scope>
</reference>
<feature type="compositionally biased region" description="Low complexity" evidence="1">
    <location>
        <begin position="58"/>
        <end position="73"/>
    </location>
</feature>
<evidence type="ECO:0000313" key="5">
    <source>
        <dbReference type="Proteomes" id="UP000265040"/>
    </source>
</evidence>
<gene>
    <name evidence="4" type="primary">FAF1</name>
</gene>
<evidence type="ECO:0000256" key="1">
    <source>
        <dbReference type="SAM" id="MobiDB-lite"/>
    </source>
</evidence>
<name>A0A7N6BDS8_ANATE</name>
<evidence type="ECO:0000313" key="4">
    <source>
        <dbReference type="Ensembl" id="ENSATEP00000061163.1"/>
    </source>
</evidence>
<feature type="region of interest" description="Disordered" evidence="1">
    <location>
        <begin position="352"/>
        <end position="406"/>
    </location>
</feature>
<dbReference type="GO" id="GO:0005634">
    <property type="term" value="C:nucleus"/>
    <property type="evidence" value="ECO:0007669"/>
    <property type="project" value="TreeGrafter"/>
</dbReference>
<organism evidence="4 5">
    <name type="scientific">Anabas testudineus</name>
    <name type="common">Climbing perch</name>
    <name type="synonym">Anthias testudineus</name>
    <dbReference type="NCBI Taxonomy" id="64144"/>
    <lineage>
        <taxon>Eukaryota</taxon>
        <taxon>Metazoa</taxon>
        <taxon>Chordata</taxon>
        <taxon>Craniata</taxon>
        <taxon>Vertebrata</taxon>
        <taxon>Euteleostomi</taxon>
        <taxon>Actinopterygii</taxon>
        <taxon>Neopterygii</taxon>
        <taxon>Teleostei</taxon>
        <taxon>Neoteleostei</taxon>
        <taxon>Acanthomorphata</taxon>
        <taxon>Anabantaria</taxon>
        <taxon>Anabantiformes</taxon>
        <taxon>Anabantoidei</taxon>
        <taxon>Anabantidae</taxon>
        <taxon>Anabas</taxon>
    </lineage>
</organism>
<dbReference type="InterPro" id="IPR044541">
    <property type="entry name" value="FAF1_UBA"/>
</dbReference>
<dbReference type="InterPro" id="IPR001012">
    <property type="entry name" value="UBX_dom"/>
</dbReference>
<evidence type="ECO:0000259" key="2">
    <source>
        <dbReference type="PROSITE" id="PS50033"/>
    </source>
</evidence>
<keyword evidence="5" id="KW-1185">Reference proteome</keyword>
<evidence type="ECO:0000259" key="3">
    <source>
        <dbReference type="PROSITE" id="PS50053"/>
    </source>
</evidence>
<dbReference type="GO" id="GO:0036503">
    <property type="term" value="P:ERAD pathway"/>
    <property type="evidence" value="ECO:0007669"/>
    <property type="project" value="TreeGrafter"/>
</dbReference>
<feature type="region of interest" description="Disordered" evidence="1">
    <location>
        <begin position="43"/>
        <end position="76"/>
    </location>
</feature>
<feature type="domain" description="Ubiquitin-like" evidence="3">
    <location>
        <begin position="93"/>
        <end position="162"/>
    </location>
</feature>
<proteinExistence type="predicted"/>
<reference evidence="4" key="1">
    <citation type="submission" date="2021-04" db="EMBL/GenBank/DDBJ databases">
        <authorList>
            <consortium name="Wellcome Sanger Institute Data Sharing"/>
        </authorList>
    </citation>
    <scope>NUCLEOTIDE SEQUENCE [LARGE SCALE GENOMIC DNA]</scope>
</reference>
<feature type="domain" description="UBX" evidence="2">
    <location>
        <begin position="401"/>
        <end position="478"/>
    </location>
</feature>
<sequence>MVLACTGIDNIAEAITLLELNNWDLVAAINGVIPQENGILQSQSEAADAAAGGTVPHPSSSSSSSSPPSSSTSAFCSINPSSRHIVERQPRMLNFRVDYRQRSVELVLEEGSTVGEIKQILETELGVPVSKMQLKGWKAGDVSDSTLLKSLHLPKNNSLYVLTPDIAPTASTSKNRYGETHPMFFIGSLEAASQEAFYGKARDRKLLAIYLHNDDSVLSNVFCSQMMCADSIVSYLSQNFITWAWDVTKEANKARLLTMCTRHFGSVVTQTIRTYKTDQFPLLLVVMGKRTSNEVLNVIQGNTTVDELMMRLMGAMEIFTAQQQEDIKDEDEREAREMVKREQDEAYRLSLEADRKKREAQEREEAEQVRLEQMRKEQEEEKEAIRLSLEQALPPEPDEESGEQISKLRIRTPSGEFLERRFLGSCKLQVLFDFVASKGYPFEEFKLLTTFPRRIITQLDPGSTLLEAKLFPQETLFLEAKE</sequence>
<dbReference type="SUPFAM" id="SSF52833">
    <property type="entry name" value="Thioredoxin-like"/>
    <property type="match status" value="1"/>
</dbReference>
<dbReference type="SMART" id="SM00166">
    <property type="entry name" value="UBX"/>
    <property type="match status" value="1"/>
</dbReference>
<dbReference type="InterPro" id="IPR033043">
    <property type="entry name" value="FAF1-like_UBX"/>
</dbReference>
<accession>A0A7N6BDS8</accession>
<dbReference type="PROSITE" id="PS50053">
    <property type="entry name" value="UBIQUITIN_2"/>
    <property type="match status" value="1"/>
</dbReference>
<dbReference type="Gene3D" id="1.10.8.10">
    <property type="entry name" value="DNA helicase RuvA subunit, C-terminal domain"/>
    <property type="match status" value="1"/>
</dbReference>
<dbReference type="GO" id="GO:0005783">
    <property type="term" value="C:endoplasmic reticulum"/>
    <property type="evidence" value="ECO:0007669"/>
    <property type="project" value="TreeGrafter"/>
</dbReference>
<dbReference type="Proteomes" id="UP000265040">
    <property type="component" value="Chromosome 4"/>
</dbReference>
<protein>
    <recommendedName>
        <fullName evidence="6">UBX domain-containing protein</fullName>
    </recommendedName>
</protein>
<dbReference type="PANTHER" id="PTHR23322:SF96">
    <property type="entry name" value="FAS-ASSOCIATED FACTOR 1"/>
    <property type="match status" value="1"/>
</dbReference>
<dbReference type="InterPro" id="IPR029071">
    <property type="entry name" value="Ubiquitin-like_domsf"/>
</dbReference>
<dbReference type="InterPro" id="IPR000626">
    <property type="entry name" value="Ubiquitin-like_dom"/>
</dbReference>
<dbReference type="PROSITE" id="PS50033">
    <property type="entry name" value="UBX"/>
    <property type="match status" value="1"/>
</dbReference>
<dbReference type="SUPFAM" id="SSF54236">
    <property type="entry name" value="Ubiquitin-like"/>
    <property type="match status" value="2"/>
</dbReference>
<dbReference type="GO" id="GO:0043130">
    <property type="term" value="F:ubiquitin binding"/>
    <property type="evidence" value="ECO:0007669"/>
    <property type="project" value="TreeGrafter"/>
</dbReference>
<dbReference type="Pfam" id="PF21021">
    <property type="entry name" value="FAF1"/>
    <property type="match status" value="1"/>
</dbReference>
<dbReference type="GeneTree" id="ENSGT00940000154831"/>
<dbReference type="CDD" id="cd02990">
    <property type="entry name" value="UAS_FAF1"/>
    <property type="match status" value="1"/>
</dbReference>
<dbReference type="Pfam" id="PF14555">
    <property type="entry name" value="UBA_4"/>
    <property type="match status" value="1"/>
</dbReference>
<dbReference type="CDD" id="cd14413">
    <property type="entry name" value="UBA_FAF1"/>
    <property type="match status" value="1"/>
</dbReference>
<dbReference type="Pfam" id="PF00789">
    <property type="entry name" value="UBX"/>
    <property type="match status" value="1"/>
</dbReference>
<dbReference type="PANTHER" id="PTHR23322">
    <property type="entry name" value="FAS-ASSOCIATED PROTEIN"/>
    <property type="match status" value="1"/>
</dbReference>
<dbReference type="InterPro" id="IPR049483">
    <property type="entry name" value="FAF1_2-like_UAS"/>
</dbReference>
<dbReference type="GO" id="GO:0051059">
    <property type="term" value="F:NF-kappaB binding"/>
    <property type="evidence" value="ECO:0007669"/>
    <property type="project" value="TreeGrafter"/>
</dbReference>